<evidence type="ECO:0000313" key="2">
    <source>
        <dbReference type="Proteomes" id="UP000218665"/>
    </source>
</evidence>
<dbReference type="RefSeq" id="WP_007521602.1">
    <property type="nucleotide sequence ID" value="NZ_AP018338.1"/>
</dbReference>
<dbReference type="AlphaFoldDB" id="A0A0F2E0M3"/>
<gene>
    <name evidence="1" type="ORF">STO1_011420</name>
</gene>
<dbReference type="Proteomes" id="UP000218665">
    <property type="component" value="Chromosome"/>
</dbReference>
<dbReference type="OrthoDB" id="8657476at2"/>
<dbReference type="EMBL" id="AP018338">
    <property type="protein sequence ID" value="BBA08746.1"/>
    <property type="molecule type" value="Genomic_DNA"/>
</dbReference>
<protein>
    <submittedName>
        <fullName evidence="1">Uncharacterized protein</fullName>
    </submittedName>
</protein>
<reference evidence="1 2" key="1">
    <citation type="submission" date="2017-07" db="EMBL/GenBank/DDBJ databases">
        <title>Whole genome sequence of Streptococcus tigurinus, strain osk_001, isolated from post-mortem material.</title>
        <authorList>
            <person name="Yoshizawa H."/>
            <person name="Motooka D."/>
            <person name="Katada R."/>
            <person name="Matsumoto Y."/>
            <person name="Nakamura S."/>
            <person name="Morii E."/>
            <person name="Iida T."/>
            <person name="Matsumoto H."/>
        </authorList>
    </citation>
    <scope>NUCLEOTIDE SEQUENCE [LARGE SCALE GENOMIC DNA]</scope>
    <source>
        <strain evidence="2">osk_001</strain>
    </source>
</reference>
<dbReference type="InterPro" id="IPR028956">
    <property type="entry name" value="Imm51"/>
</dbReference>
<proteinExistence type="predicted"/>
<organism evidence="1 2">
    <name type="scientific">Streptococcus oralis subsp. tigurinus</name>
    <dbReference type="NCBI Taxonomy" id="1077464"/>
    <lineage>
        <taxon>Bacteria</taxon>
        <taxon>Bacillati</taxon>
        <taxon>Bacillota</taxon>
        <taxon>Bacilli</taxon>
        <taxon>Lactobacillales</taxon>
        <taxon>Streptococcaceae</taxon>
        <taxon>Streptococcus</taxon>
    </lineage>
</organism>
<sequence>MIDYENINEKISPFNLLVYDEDPQNVRGSLIYYPDGEYRQEVFDTREEEGFEGNGYDWASLALVFLEEKMPELSDAIDFDPEGSMFCAYSSKVDALSKFAQGFKEFCDDIEAMKDLFSRAELD</sequence>
<dbReference type="Pfam" id="PF15595">
    <property type="entry name" value="Imm51"/>
    <property type="match status" value="1"/>
</dbReference>
<evidence type="ECO:0000313" key="1">
    <source>
        <dbReference type="EMBL" id="BBA08746.1"/>
    </source>
</evidence>
<name>A0A0F2E0M3_STROR</name>
<accession>A0A0F2E0M3</accession>